<accession>A0A1I5N3F4</accession>
<organism evidence="2 3">
    <name type="scientific">Halolactibacillus halophilus</name>
    <dbReference type="NCBI Taxonomy" id="306540"/>
    <lineage>
        <taxon>Bacteria</taxon>
        <taxon>Bacillati</taxon>
        <taxon>Bacillota</taxon>
        <taxon>Bacilli</taxon>
        <taxon>Bacillales</taxon>
        <taxon>Bacillaceae</taxon>
        <taxon>Halolactibacillus</taxon>
    </lineage>
</organism>
<dbReference type="STRING" id="306540.SAMN05421839_10768"/>
<sequence length="90" mass="10746">MKTCLLFDREQIEKSKFLQTDFNVDGCVRVEKYQVNYDTIEFHLEVETKESVWKIVQQCLAINLPHGYGFSEDPLTRYEEAKLKLKAYHR</sequence>
<dbReference type="Proteomes" id="UP000242243">
    <property type="component" value="Unassembled WGS sequence"/>
</dbReference>
<gene>
    <name evidence="1" type="ORF">HHA03_06010</name>
    <name evidence="2" type="ORF">SAMN05421839_10768</name>
</gene>
<evidence type="ECO:0000313" key="2">
    <source>
        <dbReference type="EMBL" id="SFP16240.1"/>
    </source>
</evidence>
<reference evidence="2 3" key="1">
    <citation type="submission" date="2016-10" db="EMBL/GenBank/DDBJ databases">
        <authorList>
            <person name="de Groot N.N."/>
        </authorList>
    </citation>
    <scope>NUCLEOTIDE SEQUENCE [LARGE SCALE GENOMIC DNA]</scope>
    <source>
        <strain evidence="2 3">DSM 17073</strain>
    </source>
</reference>
<evidence type="ECO:0000313" key="1">
    <source>
        <dbReference type="EMBL" id="GEM01069.1"/>
    </source>
</evidence>
<evidence type="ECO:0000313" key="4">
    <source>
        <dbReference type="Proteomes" id="UP000321547"/>
    </source>
</evidence>
<dbReference type="EMBL" id="FOXC01000007">
    <property type="protein sequence ID" value="SFP16240.1"/>
    <property type="molecule type" value="Genomic_DNA"/>
</dbReference>
<dbReference type="EMBL" id="BJWI01000005">
    <property type="protein sequence ID" value="GEM01069.1"/>
    <property type="molecule type" value="Genomic_DNA"/>
</dbReference>
<evidence type="ECO:0000313" key="3">
    <source>
        <dbReference type="Proteomes" id="UP000242243"/>
    </source>
</evidence>
<protein>
    <submittedName>
        <fullName evidence="2">Uncharacterized protein</fullName>
    </submittedName>
</protein>
<dbReference type="Proteomes" id="UP000321547">
    <property type="component" value="Unassembled WGS sequence"/>
</dbReference>
<name>A0A1I5N3F4_9BACI</name>
<reference evidence="1 4" key="2">
    <citation type="submission" date="2019-07" db="EMBL/GenBank/DDBJ databases">
        <title>Whole genome shotgun sequence of Halolactibacillus halophilus NBRC 100868.</title>
        <authorList>
            <person name="Hosoyama A."/>
            <person name="Uohara A."/>
            <person name="Ohji S."/>
            <person name="Ichikawa N."/>
        </authorList>
    </citation>
    <scope>NUCLEOTIDE SEQUENCE [LARGE SCALE GENOMIC DNA]</scope>
    <source>
        <strain evidence="1 4">NBRC 100868</strain>
    </source>
</reference>
<keyword evidence="4" id="KW-1185">Reference proteome</keyword>
<dbReference type="RefSeq" id="WP_089830765.1">
    <property type="nucleotide sequence ID" value="NZ_BJWI01000005.1"/>
</dbReference>
<proteinExistence type="predicted"/>
<dbReference type="AlphaFoldDB" id="A0A1I5N3F4"/>
<dbReference type="OrthoDB" id="9886960at2"/>